<feature type="compositionally biased region" description="Polar residues" evidence="17">
    <location>
        <begin position="12"/>
        <end position="22"/>
    </location>
</feature>
<dbReference type="InterPro" id="IPR036097">
    <property type="entry name" value="HisK_dim/P_sf"/>
</dbReference>
<dbReference type="SUPFAM" id="SSF103190">
    <property type="entry name" value="Sensory domain-like"/>
    <property type="match status" value="1"/>
</dbReference>
<dbReference type="Pfam" id="PF02743">
    <property type="entry name" value="dCache_1"/>
    <property type="match status" value="1"/>
</dbReference>
<evidence type="ECO:0000256" key="1">
    <source>
        <dbReference type="ARBA" id="ARBA00000085"/>
    </source>
</evidence>
<evidence type="ECO:0000256" key="12">
    <source>
        <dbReference type="ARBA" id="ARBA00022989"/>
    </source>
</evidence>
<dbReference type="STRING" id="463040.CAL15_15445"/>
<evidence type="ECO:0000256" key="8">
    <source>
        <dbReference type="ARBA" id="ARBA00022692"/>
    </source>
</evidence>
<dbReference type="OrthoDB" id="9772100at2"/>
<dbReference type="EC" id="2.7.13.3" evidence="3"/>
<dbReference type="Proteomes" id="UP000194161">
    <property type="component" value="Chromosome"/>
</dbReference>
<keyword evidence="4" id="KW-1003">Cell membrane</keyword>
<dbReference type="SMART" id="SM00388">
    <property type="entry name" value="HisKA"/>
    <property type="match status" value="1"/>
</dbReference>
<dbReference type="Gene3D" id="1.10.287.130">
    <property type="match status" value="1"/>
</dbReference>
<evidence type="ECO:0000259" key="19">
    <source>
        <dbReference type="PROSITE" id="PS50109"/>
    </source>
</evidence>
<keyword evidence="5" id="KW-0997">Cell inner membrane</keyword>
<feature type="region of interest" description="Disordered" evidence="17">
    <location>
        <begin position="1"/>
        <end position="34"/>
    </location>
</feature>
<dbReference type="GO" id="GO:0005886">
    <property type="term" value="C:plasma membrane"/>
    <property type="evidence" value="ECO:0007669"/>
    <property type="project" value="UniProtKB-SubCell"/>
</dbReference>
<dbReference type="Pfam" id="PF02518">
    <property type="entry name" value="HATPase_c"/>
    <property type="match status" value="1"/>
</dbReference>
<keyword evidence="16" id="KW-0175">Coiled coil</keyword>
<keyword evidence="10" id="KW-0418">Kinase</keyword>
<dbReference type="SUPFAM" id="SSF55874">
    <property type="entry name" value="ATPase domain of HSP90 chaperone/DNA topoisomerase II/histidine kinase"/>
    <property type="match status" value="1"/>
</dbReference>
<evidence type="ECO:0000256" key="16">
    <source>
        <dbReference type="SAM" id="Coils"/>
    </source>
</evidence>
<dbReference type="FunFam" id="1.10.287.130:FF:000049">
    <property type="entry name" value="C4-dicarboxylate transport sensor protein DctB"/>
    <property type="match status" value="1"/>
</dbReference>
<evidence type="ECO:0000256" key="5">
    <source>
        <dbReference type="ARBA" id="ARBA00022519"/>
    </source>
</evidence>
<evidence type="ECO:0000256" key="7">
    <source>
        <dbReference type="ARBA" id="ARBA00022679"/>
    </source>
</evidence>
<evidence type="ECO:0000256" key="3">
    <source>
        <dbReference type="ARBA" id="ARBA00012438"/>
    </source>
</evidence>
<keyword evidence="6" id="KW-0597">Phosphoprotein</keyword>
<evidence type="ECO:0000256" key="13">
    <source>
        <dbReference type="ARBA" id="ARBA00023012"/>
    </source>
</evidence>
<keyword evidence="7" id="KW-0808">Transferase</keyword>
<feature type="transmembrane region" description="Helical" evidence="18">
    <location>
        <begin position="343"/>
        <end position="362"/>
    </location>
</feature>
<evidence type="ECO:0000256" key="14">
    <source>
        <dbReference type="ARBA" id="ARBA00023136"/>
    </source>
</evidence>
<dbReference type="CDD" id="cd00082">
    <property type="entry name" value="HisKA"/>
    <property type="match status" value="1"/>
</dbReference>
<evidence type="ECO:0000256" key="11">
    <source>
        <dbReference type="ARBA" id="ARBA00022840"/>
    </source>
</evidence>
<dbReference type="KEGG" id="bgm:CAL15_15445"/>
<feature type="compositionally biased region" description="Pro residues" evidence="17">
    <location>
        <begin position="1"/>
        <end position="10"/>
    </location>
</feature>
<evidence type="ECO:0000256" key="18">
    <source>
        <dbReference type="SAM" id="Phobius"/>
    </source>
</evidence>
<evidence type="ECO:0000256" key="2">
    <source>
        <dbReference type="ARBA" id="ARBA00004429"/>
    </source>
</evidence>
<comment type="subcellular location">
    <subcellularLocation>
        <location evidence="2">Cell inner membrane</location>
        <topology evidence="2">Multi-pass membrane protein</topology>
    </subcellularLocation>
</comment>
<keyword evidence="11" id="KW-0067">ATP-binding</keyword>
<dbReference type="InterPro" id="IPR005467">
    <property type="entry name" value="His_kinase_dom"/>
</dbReference>
<dbReference type="InterPro" id="IPR003661">
    <property type="entry name" value="HisK_dim/P_dom"/>
</dbReference>
<dbReference type="InterPro" id="IPR004358">
    <property type="entry name" value="Sig_transdc_His_kin-like_C"/>
</dbReference>
<dbReference type="InterPro" id="IPR033479">
    <property type="entry name" value="dCache_1"/>
</dbReference>
<keyword evidence="21" id="KW-1185">Reference proteome</keyword>
<keyword evidence="8 18" id="KW-0812">Transmembrane</keyword>
<proteinExistence type="predicted"/>
<dbReference type="AlphaFoldDB" id="A0A1W6ZE33"/>
<feature type="domain" description="Histidine kinase" evidence="19">
    <location>
        <begin position="434"/>
        <end position="676"/>
    </location>
</feature>
<dbReference type="PANTHER" id="PTHR43065">
    <property type="entry name" value="SENSOR HISTIDINE KINASE"/>
    <property type="match status" value="1"/>
</dbReference>
<dbReference type="CDD" id="cd12914">
    <property type="entry name" value="PDC1_DGC_like"/>
    <property type="match status" value="1"/>
</dbReference>
<gene>
    <name evidence="20" type="ORF">CAL15_15445</name>
</gene>
<dbReference type="InterPro" id="IPR029151">
    <property type="entry name" value="Sensor-like_sf"/>
</dbReference>
<reference evidence="20 21" key="1">
    <citation type="submission" date="2017-05" db="EMBL/GenBank/DDBJ databases">
        <title>Complete and WGS of Bordetella genogroups.</title>
        <authorList>
            <person name="Spilker T."/>
            <person name="LiPuma J."/>
        </authorList>
    </citation>
    <scope>NUCLEOTIDE SEQUENCE [LARGE SCALE GENOMIC DNA]</scope>
    <source>
        <strain evidence="20 21">AU7206</strain>
    </source>
</reference>
<dbReference type="PRINTS" id="PR00344">
    <property type="entry name" value="BCTRLSENSOR"/>
</dbReference>
<name>A0A1W6ZE33_9BORD</name>
<dbReference type="SUPFAM" id="SSF47384">
    <property type="entry name" value="Homodimeric domain of signal transducing histidine kinase"/>
    <property type="match status" value="1"/>
</dbReference>
<evidence type="ECO:0000313" key="20">
    <source>
        <dbReference type="EMBL" id="ARP95658.1"/>
    </source>
</evidence>
<evidence type="ECO:0000256" key="4">
    <source>
        <dbReference type="ARBA" id="ARBA00022475"/>
    </source>
</evidence>
<evidence type="ECO:0000313" key="21">
    <source>
        <dbReference type="Proteomes" id="UP000194161"/>
    </source>
</evidence>
<dbReference type="PIRSF" id="PIRSF036431">
    <property type="entry name" value="STHK_DctB"/>
    <property type="match status" value="1"/>
</dbReference>
<accession>A0A1W6ZE33</accession>
<feature type="coiled-coil region" evidence="16">
    <location>
        <begin position="391"/>
        <end position="425"/>
    </location>
</feature>
<evidence type="ECO:0000256" key="17">
    <source>
        <dbReference type="SAM" id="MobiDB-lite"/>
    </source>
</evidence>
<dbReference type="Gene3D" id="6.10.250.3020">
    <property type="match status" value="1"/>
</dbReference>
<dbReference type="PROSITE" id="PS50109">
    <property type="entry name" value="HIS_KIN"/>
    <property type="match status" value="1"/>
</dbReference>
<keyword evidence="9" id="KW-0547">Nucleotide-binding</keyword>
<protein>
    <recommendedName>
        <fullName evidence="15">C4-dicarboxylate transport sensor protein DctB</fullName>
        <ecNumber evidence="3">2.7.13.3</ecNumber>
    </recommendedName>
</protein>
<evidence type="ECO:0000256" key="6">
    <source>
        <dbReference type="ARBA" id="ARBA00022553"/>
    </source>
</evidence>
<dbReference type="SMART" id="SM00387">
    <property type="entry name" value="HATPase_c"/>
    <property type="match status" value="1"/>
</dbReference>
<dbReference type="InterPro" id="IPR003594">
    <property type="entry name" value="HATPase_dom"/>
</dbReference>
<dbReference type="PANTHER" id="PTHR43065:SF46">
    <property type="entry name" value="C4-DICARBOXYLATE TRANSPORT SENSOR PROTEIN DCTB"/>
    <property type="match status" value="1"/>
</dbReference>
<comment type="catalytic activity">
    <reaction evidence="1">
        <text>ATP + protein L-histidine = ADP + protein N-phospho-L-histidine.</text>
        <dbReference type="EC" id="2.7.13.3"/>
    </reaction>
</comment>
<keyword evidence="12 18" id="KW-1133">Transmembrane helix</keyword>
<dbReference type="InterPro" id="IPR017055">
    <property type="entry name" value="Sig_transdc_His_kinase_DctB"/>
</dbReference>
<dbReference type="GO" id="GO:0000155">
    <property type="term" value="F:phosphorelay sensor kinase activity"/>
    <property type="evidence" value="ECO:0007669"/>
    <property type="project" value="InterPro"/>
</dbReference>
<evidence type="ECO:0000256" key="10">
    <source>
        <dbReference type="ARBA" id="ARBA00022777"/>
    </source>
</evidence>
<dbReference type="GO" id="GO:0005524">
    <property type="term" value="F:ATP binding"/>
    <property type="evidence" value="ECO:0007669"/>
    <property type="project" value="UniProtKB-KW"/>
</dbReference>
<dbReference type="Gene3D" id="3.30.565.10">
    <property type="entry name" value="Histidine kinase-like ATPase, C-terminal domain"/>
    <property type="match status" value="1"/>
</dbReference>
<feature type="compositionally biased region" description="Low complexity" evidence="17">
    <location>
        <begin position="24"/>
        <end position="34"/>
    </location>
</feature>
<sequence>MTSDIPPPPAAHQTSSDTSATPLRSATATRRAGPGAAVRRWLGRSVAAALATGAALGLLALAGEWGGARALREAATQAQASAQMNTVALRSSLDKFRSVPFVLAQDPEVRATLAAPDAARILQLDQKLQALSLGVGASAIYLLNTSGTAIAASNWNEPATFVGVDYQFRPYFRRAVDEGQAEYFALGTVSHEPGLYLSRRVSGQAERLLGVIVLKMDFLTLERDWQALDEVLFVTDRNGVVLMGNVTAWRYRATAPLPAEATEAMREQQQFGDAPFDLVPAALPSGQHDAGTVVRVAEPVRAQPAGASLLHTARPIAGSDGWTLHTLSAVQPAVERAAANAQLATLLALIAFGLAASLVIYLRGRSRRRAQAQASVQAELESQVLQRTADLRRANVELQTLIDERQQAEARLHRMQDELVQANKLALLGQVAAGVAHEINQPAAAIRAYADNTIEFARRGQDAAVMENLRAIGSLTDRIGGITGELRAFSRKASASIAPTLLNDALEGALLLVGPRIKRQNVRLHQSGVVPDLWVVADRMRLEQVFVNLLQNALDALLEADEPRIDIIVEAPRCRAAGAGEPAPTRFSAGTEDALPSAAEASGAAAVLVHIQDNGPGLAPHLRQRLFTPFQTTKPEGLGLGLIISRDILTEFGGALHAADATPHGAIFTVTLAAAPGPEPNDITR</sequence>
<evidence type="ECO:0000256" key="15">
    <source>
        <dbReference type="ARBA" id="ARBA00073143"/>
    </source>
</evidence>
<organism evidence="20 21">
    <name type="scientific">Bordetella genomosp. 13</name>
    <dbReference type="NCBI Taxonomy" id="463040"/>
    <lineage>
        <taxon>Bacteria</taxon>
        <taxon>Pseudomonadati</taxon>
        <taxon>Pseudomonadota</taxon>
        <taxon>Betaproteobacteria</taxon>
        <taxon>Burkholderiales</taxon>
        <taxon>Alcaligenaceae</taxon>
        <taxon>Bordetella</taxon>
    </lineage>
</organism>
<dbReference type="EMBL" id="CP021111">
    <property type="protein sequence ID" value="ARP95658.1"/>
    <property type="molecule type" value="Genomic_DNA"/>
</dbReference>
<dbReference type="InterPro" id="IPR036890">
    <property type="entry name" value="HATPase_C_sf"/>
</dbReference>
<evidence type="ECO:0000256" key="9">
    <source>
        <dbReference type="ARBA" id="ARBA00022741"/>
    </source>
</evidence>
<dbReference type="Gene3D" id="3.30.450.20">
    <property type="entry name" value="PAS domain"/>
    <property type="match status" value="2"/>
</dbReference>
<keyword evidence="14 18" id="KW-0472">Membrane</keyword>
<keyword evidence="13" id="KW-0902">Two-component regulatory system</keyword>